<proteinExistence type="predicted"/>
<organism evidence="2 3">
    <name type="scientific">Pleurodeles waltl</name>
    <name type="common">Iberian ribbed newt</name>
    <dbReference type="NCBI Taxonomy" id="8319"/>
    <lineage>
        <taxon>Eukaryota</taxon>
        <taxon>Metazoa</taxon>
        <taxon>Chordata</taxon>
        <taxon>Craniata</taxon>
        <taxon>Vertebrata</taxon>
        <taxon>Euteleostomi</taxon>
        <taxon>Amphibia</taxon>
        <taxon>Batrachia</taxon>
        <taxon>Caudata</taxon>
        <taxon>Salamandroidea</taxon>
        <taxon>Salamandridae</taxon>
        <taxon>Pleurodelinae</taxon>
        <taxon>Pleurodeles</taxon>
    </lineage>
</organism>
<sequence length="150" mass="16184">MDDGSPKQYNMPEDSGAASVVGPGARKEMSRHPSPPLKCETKQRSGFSETSRRTSGLRIHGTRGSYGPQLRNRLKSQKYILLLENKQNASRHKVKPPKVLAPLKSDSSQAPSEEERLYLVSLPGSCSGSTLAGGEGPAPILGTASEQHFK</sequence>
<feature type="region of interest" description="Disordered" evidence="1">
    <location>
        <begin position="128"/>
        <end position="150"/>
    </location>
</feature>
<reference evidence="2" key="1">
    <citation type="journal article" date="2022" name="bioRxiv">
        <title>Sequencing and chromosome-scale assembly of the giantPleurodeles waltlgenome.</title>
        <authorList>
            <person name="Brown T."/>
            <person name="Elewa A."/>
            <person name="Iarovenko S."/>
            <person name="Subramanian E."/>
            <person name="Araus A.J."/>
            <person name="Petzold A."/>
            <person name="Susuki M."/>
            <person name="Suzuki K.-i.T."/>
            <person name="Hayashi T."/>
            <person name="Toyoda A."/>
            <person name="Oliveira C."/>
            <person name="Osipova E."/>
            <person name="Leigh N.D."/>
            <person name="Simon A."/>
            <person name="Yun M.H."/>
        </authorList>
    </citation>
    <scope>NUCLEOTIDE SEQUENCE</scope>
    <source>
        <strain evidence="2">20211129_DDA</strain>
        <tissue evidence="2">Liver</tissue>
    </source>
</reference>
<gene>
    <name evidence="2" type="ORF">NDU88_002982</name>
</gene>
<keyword evidence="3" id="KW-1185">Reference proteome</keyword>
<dbReference type="Proteomes" id="UP001066276">
    <property type="component" value="Chromosome 8"/>
</dbReference>
<name>A0AAV7NFI0_PLEWA</name>
<feature type="region of interest" description="Disordered" evidence="1">
    <location>
        <begin position="1"/>
        <end position="71"/>
    </location>
</feature>
<dbReference type="AlphaFoldDB" id="A0AAV7NFI0"/>
<accession>A0AAV7NFI0</accession>
<comment type="caution">
    <text evidence="2">The sequence shown here is derived from an EMBL/GenBank/DDBJ whole genome shotgun (WGS) entry which is preliminary data.</text>
</comment>
<evidence type="ECO:0000256" key="1">
    <source>
        <dbReference type="SAM" id="MobiDB-lite"/>
    </source>
</evidence>
<feature type="region of interest" description="Disordered" evidence="1">
    <location>
        <begin position="87"/>
        <end position="115"/>
    </location>
</feature>
<evidence type="ECO:0000313" key="2">
    <source>
        <dbReference type="EMBL" id="KAJ1114751.1"/>
    </source>
</evidence>
<evidence type="ECO:0000313" key="3">
    <source>
        <dbReference type="Proteomes" id="UP001066276"/>
    </source>
</evidence>
<protein>
    <submittedName>
        <fullName evidence="2">Uncharacterized protein</fullName>
    </submittedName>
</protein>
<dbReference type="EMBL" id="JANPWB010000012">
    <property type="protein sequence ID" value="KAJ1114751.1"/>
    <property type="molecule type" value="Genomic_DNA"/>
</dbReference>